<evidence type="ECO:0000313" key="4">
    <source>
        <dbReference type="Proteomes" id="UP001596042"/>
    </source>
</evidence>
<comment type="caution">
    <text evidence="3">The sequence shown here is derived from an EMBL/GenBank/DDBJ whole genome shotgun (WGS) entry which is preliminary data.</text>
</comment>
<name>A0ABV9H5S8_9HYPH</name>
<protein>
    <submittedName>
        <fullName evidence="3">Uncharacterized protein</fullName>
    </submittedName>
</protein>
<feature type="chain" id="PRO_5045337933" evidence="2">
    <location>
        <begin position="22"/>
        <end position="88"/>
    </location>
</feature>
<dbReference type="RefSeq" id="WP_374833485.1">
    <property type="nucleotide sequence ID" value="NZ_JBHEEZ010000026.1"/>
</dbReference>
<accession>A0ABV9H5S8</accession>
<evidence type="ECO:0000256" key="2">
    <source>
        <dbReference type="SAM" id="SignalP"/>
    </source>
</evidence>
<keyword evidence="2" id="KW-0732">Signal</keyword>
<feature type="signal peptide" evidence="2">
    <location>
        <begin position="1"/>
        <end position="21"/>
    </location>
</feature>
<sequence length="88" mass="8621">MSTKNTLLFGASLLTALGAIAADYATSEAPKPALAQDENFNPCAAAVPAAPGARNYDDLADQYSGGAAPAPEPSEPDAGGNPCSAGAI</sequence>
<gene>
    <name evidence="3" type="ORF">ACFO1V_06320</name>
</gene>
<evidence type="ECO:0000313" key="3">
    <source>
        <dbReference type="EMBL" id="MFC4624840.1"/>
    </source>
</evidence>
<feature type="region of interest" description="Disordered" evidence="1">
    <location>
        <begin position="55"/>
        <end position="88"/>
    </location>
</feature>
<proteinExistence type="predicted"/>
<reference evidence="4" key="1">
    <citation type="journal article" date="2019" name="Int. J. Syst. Evol. Microbiol.">
        <title>The Global Catalogue of Microorganisms (GCM) 10K type strain sequencing project: providing services to taxonomists for standard genome sequencing and annotation.</title>
        <authorList>
            <consortium name="The Broad Institute Genomics Platform"/>
            <consortium name="The Broad Institute Genome Sequencing Center for Infectious Disease"/>
            <person name="Wu L."/>
            <person name="Ma J."/>
        </authorList>
    </citation>
    <scope>NUCLEOTIDE SEQUENCE [LARGE SCALE GENOMIC DNA]</scope>
    <source>
        <strain evidence="4">CGMCC 1.15731</strain>
    </source>
</reference>
<dbReference type="Proteomes" id="UP001596042">
    <property type="component" value="Unassembled WGS sequence"/>
</dbReference>
<evidence type="ECO:0000256" key="1">
    <source>
        <dbReference type="SAM" id="MobiDB-lite"/>
    </source>
</evidence>
<keyword evidence="4" id="KW-1185">Reference proteome</keyword>
<dbReference type="EMBL" id="JBHSEL010000047">
    <property type="protein sequence ID" value="MFC4624840.1"/>
    <property type="molecule type" value="Genomic_DNA"/>
</dbReference>
<organism evidence="3 4">
    <name type="scientific">Daeguia caeni</name>
    <dbReference type="NCBI Taxonomy" id="439612"/>
    <lineage>
        <taxon>Bacteria</taxon>
        <taxon>Pseudomonadati</taxon>
        <taxon>Pseudomonadota</taxon>
        <taxon>Alphaproteobacteria</taxon>
        <taxon>Hyphomicrobiales</taxon>
        <taxon>Brucellaceae</taxon>
        <taxon>Daeguia</taxon>
    </lineage>
</organism>